<sequence>MRTVIFLFLAVIFNPVCAADFFEVNIVAMTGAVNKEQHQKFWQKIHSYPPEKENSILDALRVKYLMKEELKMELYKSYKLSYDKRKLVKTERYLELELQLEERLSSTSSVHMPEAKKKEVDEQLRKAAHYRERLLKAASLRQNSFAGKQGEMVSLDILNTQAKLLIKRMEKQNAALIKLFDPIWEQ</sequence>
<dbReference type="Proteomes" id="UP001059912">
    <property type="component" value="Chromosome 1"/>
</dbReference>
<keyword evidence="1" id="KW-0732">Signal</keyword>
<dbReference type="RefSeq" id="WP_255900225.1">
    <property type="nucleotide sequence ID" value="NZ_CP050463.1"/>
</dbReference>
<reference evidence="2" key="1">
    <citation type="submission" date="2020-03" db="EMBL/GenBank/DDBJ databases">
        <title>Five strains of Vibrio campbellii isolated from Mariana Trench.</title>
        <authorList>
            <person name="Liang J."/>
            <person name="Zhang X.-H."/>
        </authorList>
    </citation>
    <scope>NUCLEOTIDE SEQUENCE</scope>
    <source>
        <strain evidence="2">LJC013</strain>
    </source>
</reference>
<feature type="signal peptide" evidence="1">
    <location>
        <begin position="1"/>
        <end position="18"/>
    </location>
</feature>
<keyword evidence="3" id="KW-1185">Reference proteome</keyword>
<dbReference type="EMBL" id="CP050470">
    <property type="protein sequence ID" value="UTZ30597.1"/>
    <property type="molecule type" value="Genomic_DNA"/>
</dbReference>
<evidence type="ECO:0000256" key="1">
    <source>
        <dbReference type="SAM" id="SignalP"/>
    </source>
</evidence>
<gene>
    <name evidence="2" type="ORF">HB762_03835</name>
</gene>
<accession>A0ABY5IC71</accession>
<evidence type="ECO:0000313" key="3">
    <source>
        <dbReference type="Proteomes" id="UP001059912"/>
    </source>
</evidence>
<evidence type="ECO:0000313" key="2">
    <source>
        <dbReference type="EMBL" id="UTZ30597.1"/>
    </source>
</evidence>
<feature type="chain" id="PRO_5046486576" evidence="1">
    <location>
        <begin position="19"/>
        <end position="186"/>
    </location>
</feature>
<protein>
    <submittedName>
        <fullName evidence="2">Uncharacterized protein</fullName>
    </submittedName>
</protein>
<name>A0ABY5IC71_9VIBR</name>
<proteinExistence type="predicted"/>
<organism evidence="2 3">
    <name type="scientific">Vibrio campbellii</name>
    <dbReference type="NCBI Taxonomy" id="680"/>
    <lineage>
        <taxon>Bacteria</taxon>
        <taxon>Pseudomonadati</taxon>
        <taxon>Pseudomonadota</taxon>
        <taxon>Gammaproteobacteria</taxon>
        <taxon>Vibrionales</taxon>
        <taxon>Vibrionaceae</taxon>
        <taxon>Vibrio</taxon>
    </lineage>
</organism>